<evidence type="ECO:0000313" key="2">
    <source>
        <dbReference type="EMBL" id="GGH63420.1"/>
    </source>
</evidence>
<keyword evidence="1" id="KW-1133">Transmembrane helix</keyword>
<dbReference type="EMBL" id="BMDC01000002">
    <property type="protein sequence ID" value="GGH63420.1"/>
    <property type="molecule type" value="Genomic_DNA"/>
</dbReference>
<feature type="transmembrane region" description="Helical" evidence="1">
    <location>
        <begin position="39"/>
        <end position="61"/>
    </location>
</feature>
<dbReference type="Pfam" id="PF04341">
    <property type="entry name" value="DUF485"/>
    <property type="match status" value="1"/>
</dbReference>
<keyword evidence="1" id="KW-0812">Transmembrane</keyword>
<sequence length="124" mass="13604">MSEASVRSDDPVNPTDNIDFTRAQVSPAFADLRKKHRSFVFPLAAAFLIWYLLYVVLAIYAPGFMATPVVGNVNIGIILGLLQFATTFAITGWYVAFANKTLDPRAAALRDEMESGVYAAERKG</sequence>
<keyword evidence="1" id="KW-0472">Membrane</keyword>
<gene>
    <name evidence="2" type="ORF">GCM10007359_14680</name>
</gene>
<dbReference type="PANTHER" id="PTHR38441">
    <property type="entry name" value="INTEGRAL MEMBRANE PROTEIN-RELATED"/>
    <property type="match status" value="1"/>
</dbReference>
<reference evidence="2 3" key="1">
    <citation type="journal article" date="2014" name="Int. J. Syst. Evol. Microbiol.">
        <title>Complete genome sequence of Corynebacterium casei LMG S-19264T (=DSM 44701T), isolated from a smear-ripened cheese.</title>
        <authorList>
            <consortium name="US DOE Joint Genome Institute (JGI-PGF)"/>
            <person name="Walter F."/>
            <person name="Albersmeier A."/>
            <person name="Kalinowski J."/>
            <person name="Ruckert C."/>
        </authorList>
    </citation>
    <scope>NUCLEOTIDE SEQUENCE [LARGE SCALE GENOMIC DNA]</scope>
    <source>
        <strain evidence="2 3">CCM 8669</strain>
    </source>
</reference>
<keyword evidence="3" id="KW-1185">Reference proteome</keyword>
<organism evidence="2 3">
    <name type="scientific">Rothia aerolata</name>
    <dbReference type="NCBI Taxonomy" id="1812262"/>
    <lineage>
        <taxon>Bacteria</taxon>
        <taxon>Bacillati</taxon>
        <taxon>Actinomycetota</taxon>
        <taxon>Actinomycetes</taxon>
        <taxon>Micrococcales</taxon>
        <taxon>Micrococcaceae</taxon>
        <taxon>Rothia</taxon>
    </lineage>
</organism>
<evidence type="ECO:0000256" key="1">
    <source>
        <dbReference type="SAM" id="Phobius"/>
    </source>
</evidence>
<proteinExistence type="predicted"/>
<feature type="transmembrane region" description="Helical" evidence="1">
    <location>
        <begin position="73"/>
        <end position="96"/>
    </location>
</feature>
<dbReference type="InterPro" id="IPR007436">
    <property type="entry name" value="DUF485"/>
</dbReference>
<dbReference type="PANTHER" id="PTHR38441:SF1">
    <property type="entry name" value="MEMBRANE PROTEIN"/>
    <property type="match status" value="1"/>
</dbReference>
<comment type="caution">
    <text evidence="2">The sequence shown here is derived from an EMBL/GenBank/DDBJ whole genome shotgun (WGS) entry which is preliminary data.</text>
</comment>
<dbReference type="Proteomes" id="UP000600171">
    <property type="component" value="Unassembled WGS sequence"/>
</dbReference>
<name>A0A917MTT7_9MICC</name>
<dbReference type="AlphaFoldDB" id="A0A917MTT7"/>
<evidence type="ECO:0000313" key="3">
    <source>
        <dbReference type="Proteomes" id="UP000600171"/>
    </source>
</evidence>
<protein>
    <submittedName>
        <fullName evidence="2">Membrane protein</fullName>
    </submittedName>
</protein>
<accession>A0A917MTT7</accession>
<dbReference type="RefSeq" id="WP_188359716.1">
    <property type="nucleotide sequence ID" value="NZ_BMDC01000002.1"/>
</dbReference>